<dbReference type="AlphaFoldDB" id="A0A017RTZ6"/>
<evidence type="ECO:0000313" key="1">
    <source>
        <dbReference type="EMBL" id="EYE87380.1"/>
    </source>
</evidence>
<comment type="caution">
    <text evidence="1">The sequence shown here is derived from an EMBL/GenBank/DDBJ whole genome shotgun (WGS) entry which is preliminary data.</text>
</comment>
<protein>
    <submittedName>
        <fullName evidence="1">Uncharacterized protein</fullName>
    </submittedName>
</protein>
<name>A0A017RTZ6_9CLOT</name>
<sequence length="56" mass="6056">MLYIMLLATAPFAVLANKKFFLPITKGLIALPAALLSISKEPSSKTFLSPGKCFLE</sequence>
<reference evidence="1 2" key="1">
    <citation type="journal article" date="2014" name="Genome Announc.">
        <title>Draft Genome Sequence of Fervidicella metallireducens Strain AeBT, an Iron-Reducing Thermoanaerobe from the Great Artesian Basin.</title>
        <authorList>
            <person name="Patel B.K."/>
        </authorList>
    </citation>
    <scope>NUCLEOTIDE SEQUENCE [LARGE SCALE GENOMIC DNA]</scope>
    <source>
        <strain evidence="1 2">AeB</strain>
    </source>
</reference>
<keyword evidence="2" id="KW-1185">Reference proteome</keyword>
<dbReference type="Proteomes" id="UP000019681">
    <property type="component" value="Unassembled WGS sequence"/>
</dbReference>
<evidence type="ECO:0000313" key="2">
    <source>
        <dbReference type="Proteomes" id="UP000019681"/>
    </source>
</evidence>
<proteinExistence type="predicted"/>
<accession>A0A017RTZ6</accession>
<gene>
    <name evidence="1" type="ORF">Q428_13640</name>
</gene>
<organism evidence="1 2">
    <name type="scientific">Fervidicella metallireducens AeB</name>
    <dbReference type="NCBI Taxonomy" id="1403537"/>
    <lineage>
        <taxon>Bacteria</taxon>
        <taxon>Bacillati</taxon>
        <taxon>Bacillota</taxon>
        <taxon>Clostridia</taxon>
        <taxon>Eubacteriales</taxon>
        <taxon>Clostridiaceae</taxon>
        <taxon>Fervidicella</taxon>
    </lineage>
</organism>
<dbReference type="EMBL" id="AZQP01000061">
    <property type="protein sequence ID" value="EYE87380.1"/>
    <property type="molecule type" value="Genomic_DNA"/>
</dbReference>